<evidence type="ECO:0000313" key="1">
    <source>
        <dbReference type="EMBL" id="KUY14381.1"/>
    </source>
</evidence>
<proteinExistence type="predicted"/>
<comment type="caution">
    <text evidence="1">The sequence shown here is derived from an EMBL/GenBank/DDBJ whole genome shotgun (WGS) entry which is preliminary data.</text>
</comment>
<accession>A0AAP1BUJ6</accession>
<evidence type="ECO:0000313" key="2">
    <source>
        <dbReference type="Proteomes" id="UP000064412"/>
    </source>
</evidence>
<dbReference type="Proteomes" id="UP000064412">
    <property type="component" value="Unassembled WGS sequence"/>
</dbReference>
<organism evidence="1 2">
    <name type="scientific">Elizabethkingia miricola</name>
    <name type="common">Chryseobacterium miricola</name>
    <dbReference type="NCBI Taxonomy" id="172045"/>
    <lineage>
        <taxon>Bacteria</taxon>
        <taxon>Pseudomonadati</taxon>
        <taxon>Bacteroidota</taxon>
        <taxon>Flavobacteriia</taxon>
        <taxon>Flavobacteriales</taxon>
        <taxon>Weeksellaceae</taxon>
        <taxon>Elizabethkingia</taxon>
    </lineage>
</organism>
<reference evidence="1 2" key="1">
    <citation type="submission" date="2015-11" db="EMBL/GenBank/DDBJ databases">
        <authorList>
            <person name="Nicholson A.C."/>
            <person name="Humrighouse B.W."/>
            <person name="Graziano J."/>
            <person name="Lasker B."/>
            <person name="Whitney A.M."/>
            <person name="Mcquiston J.R."/>
        </authorList>
    </citation>
    <scope>NUCLEOTIDE SEQUENCE [LARGE SCALE GENOMIC DNA]</scope>
    <source>
        <strain evidence="1 2">G4071</strain>
    </source>
</reference>
<sequence length="169" mass="20168">MKDTHVYNDKIYKGNLLSIRSPYKHLNQMEFLLEDIFSILHNQLPGCLFIECSRPTYEFDLSDLSTEIKSSIGDKDIYFFSGLSEIRYSDNDFKNNEILNILPKLWFAFEHLCFRFTNVKNNNISDYYRRPWYEITSVIESYIVFKGIEEDVIWIGKSDNLEFKEILEI</sequence>
<name>A0AAP1BUJ6_ELIMR</name>
<protein>
    <submittedName>
        <fullName evidence="1">Uncharacterized protein</fullName>
    </submittedName>
</protein>
<gene>
    <name evidence="1" type="ORF">ATB95_18395</name>
</gene>
<dbReference type="EMBL" id="LNOI01000009">
    <property type="protein sequence ID" value="KUY14381.1"/>
    <property type="molecule type" value="Genomic_DNA"/>
</dbReference>
<dbReference type="RefSeq" id="WP_059345994.1">
    <property type="nucleotide sequence ID" value="NZ_CP140570.1"/>
</dbReference>
<dbReference type="AlphaFoldDB" id="A0AAP1BUJ6"/>